<dbReference type="GO" id="GO:0002682">
    <property type="term" value="P:regulation of immune system process"/>
    <property type="evidence" value="ECO:0007669"/>
    <property type="project" value="TreeGrafter"/>
</dbReference>
<accession>A0A383YYZ0</accession>
<evidence type="ECO:0000313" key="10">
    <source>
        <dbReference type="RefSeq" id="XP_007168088.2"/>
    </source>
</evidence>
<dbReference type="STRING" id="310752.A0A383YYZ0"/>
<organism evidence="9 10">
    <name type="scientific">Balaenoptera acutorostrata</name>
    <name type="common">Common minke whale</name>
    <name type="synonym">Balaena rostrata</name>
    <dbReference type="NCBI Taxonomy" id="9767"/>
    <lineage>
        <taxon>Eukaryota</taxon>
        <taxon>Metazoa</taxon>
        <taxon>Chordata</taxon>
        <taxon>Craniata</taxon>
        <taxon>Vertebrata</taxon>
        <taxon>Euteleostomi</taxon>
        <taxon>Mammalia</taxon>
        <taxon>Eutheria</taxon>
        <taxon>Laurasiatheria</taxon>
        <taxon>Artiodactyla</taxon>
        <taxon>Whippomorpha</taxon>
        <taxon>Cetacea</taxon>
        <taxon>Mysticeti</taxon>
        <taxon>Balaenopteridae</taxon>
        <taxon>Balaenoptera</taxon>
    </lineage>
</organism>
<keyword evidence="6" id="KW-1133">Transmembrane helix</keyword>
<dbReference type="RefSeq" id="XP_007168088.2">
    <property type="nucleotide sequence ID" value="XM_007168026.2"/>
</dbReference>
<dbReference type="Proteomes" id="UP001652580">
    <property type="component" value="Chromosome 19"/>
</dbReference>
<keyword evidence="1 7" id="KW-0732">Signal</keyword>
<keyword evidence="6" id="KW-0812">Transmembrane</keyword>
<feature type="domain" description="Ig-like" evidence="8">
    <location>
        <begin position="145"/>
        <end position="232"/>
    </location>
</feature>
<dbReference type="InterPro" id="IPR013106">
    <property type="entry name" value="Ig_V-set"/>
</dbReference>
<feature type="domain" description="Ig-like" evidence="8">
    <location>
        <begin position="240"/>
        <end position="325"/>
    </location>
</feature>
<evidence type="ECO:0000256" key="2">
    <source>
        <dbReference type="ARBA" id="ARBA00023180"/>
    </source>
</evidence>
<dbReference type="GO" id="GO:1990782">
    <property type="term" value="F:protein tyrosine kinase binding"/>
    <property type="evidence" value="ECO:0007669"/>
    <property type="project" value="TreeGrafter"/>
</dbReference>
<evidence type="ECO:0000256" key="7">
    <source>
        <dbReference type="SAM" id="SignalP"/>
    </source>
</evidence>
<keyword evidence="6" id="KW-0472">Membrane</keyword>
<reference evidence="10" key="1">
    <citation type="submission" date="2025-08" db="UniProtKB">
        <authorList>
            <consortium name="RefSeq"/>
        </authorList>
    </citation>
    <scope>IDENTIFICATION</scope>
</reference>
<dbReference type="GO" id="GO:0005886">
    <property type="term" value="C:plasma membrane"/>
    <property type="evidence" value="ECO:0007669"/>
    <property type="project" value="TreeGrafter"/>
</dbReference>
<dbReference type="FunCoup" id="A0A383YYZ0">
    <property type="interactions" value="121"/>
</dbReference>
<dbReference type="Pfam" id="PF13927">
    <property type="entry name" value="Ig_3"/>
    <property type="match status" value="2"/>
</dbReference>
<dbReference type="CDD" id="cd05774">
    <property type="entry name" value="IgV_CEACAM_D1"/>
    <property type="match status" value="1"/>
</dbReference>
<name>A0A383YYZ0_BALAC</name>
<feature type="compositionally biased region" description="Basic and acidic residues" evidence="5">
    <location>
        <begin position="374"/>
        <end position="393"/>
    </location>
</feature>
<dbReference type="InterPro" id="IPR003599">
    <property type="entry name" value="Ig_sub"/>
</dbReference>
<dbReference type="GO" id="GO:0007165">
    <property type="term" value="P:signal transduction"/>
    <property type="evidence" value="ECO:0007669"/>
    <property type="project" value="TreeGrafter"/>
</dbReference>
<proteinExistence type="inferred from homology"/>
<dbReference type="GeneID" id="103006424"/>
<dbReference type="AlphaFoldDB" id="A0A383YYZ0"/>
<sequence>MKPPSAHARRGCIPWNGLLLAVSLVTFWNLPTTVQLTIESVPFNAAEGTDVLLLVHNVTGDLLGYSWYRGERVENNQLIATFRIDVSTNVTGPAHSGRETIYPNGSLLFQTVTQDDTGYYTLLATRNDLQTERLAGQLRVYPVLPKPVITSNNSNPKELEDTVVLTCGPETPNTSHVWWINNQSLPNSTRLELSEDNRTLTLFHVTRNDTGPYMCETRNPVSVSRSDPFTLNVIYPVAQPSIEASNTTVTEHENTVVLTCRTNDTGISICWFFNGQRLLLTERMKLSPDNSTLTINPVRREDAGDYQCEVSNPGNSRKSDPLRLDVKFDSTQGSSSGLSGGAIAGIVIAVLAGIALTKALVYFLYLRKTAGASDQRDLMEHKSSDHNQSEGHSDNSPNKIDEVAYSALNFNAQESKKPTSASPSATETVYSEVKNK</sequence>
<dbReference type="KEGG" id="bacu:103006424"/>
<keyword evidence="9" id="KW-1185">Reference proteome</keyword>
<gene>
    <name evidence="10" type="primary">LOC103006424</name>
</gene>
<evidence type="ECO:0000256" key="3">
    <source>
        <dbReference type="ARBA" id="ARBA00023319"/>
    </source>
</evidence>
<feature type="chain" id="PRO_5046058974" evidence="7">
    <location>
        <begin position="36"/>
        <end position="436"/>
    </location>
</feature>
<evidence type="ECO:0000256" key="5">
    <source>
        <dbReference type="SAM" id="MobiDB-lite"/>
    </source>
</evidence>
<evidence type="ECO:0000313" key="9">
    <source>
        <dbReference type="Proteomes" id="UP001652580"/>
    </source>
</evidence>
<dbReference type="InterPro" id="IPR003598">
    <property type="entry name" value="Ig_sub2"/>
</dbReference>
<dbReference type="SUPFAM" id="SSF48726">
    <property type="entry name" value="Immunoglobulin"/>
    <property type="match status" value="3"/>
</dbReference>
<dbReference type="SMART" id="SM00408">
    <property type="entry name" value="IGc2"/>
    <property type="match status" value="2"/>
</dbReference>
<dbReference type="CDD" id="cd05740">
    <property type="entry name" value="IgI_hCEACAM_2_4_6_like"/>
    <property type="match status" value="1"/>
</dbReference>
<feature type="signal peptide" evidence="7">
    <location>
        <begin position="1"/>
        <end position="35"/>
    </location>
</feature>
<keyword evidence="2" id="KW-0325">Glycoprotein</keyword>
<feature type="transmembrane region" description="Helical" evidence="6">
    <location>
        <begin position="342"/>
        <end position="366"/>
    </location>
</feature>
<evidence type="ECO:0000256" key="4">
    <source>
        <dbReference type="ARBA" id="ARBA00038222"/>
    </source>
</evidence>
<dbReference type="InParanoid" id="A0A383YYZ0"/>
<dbReference type="PROSITE" id="PS50835">
    <property type="entry name" value="IG_LIKE"/>
    <property type="match status" value="2"/>
</dbReference>
<dbReference type="Pfam" id="PF07686">
    <property type="entry name" value="V-set"/>
    <property type="match status" value="1"/>
</dbReference>
<feature type="region of interest" description="Disordered" evidence="5">
    <location>
        <begin position="374"/>
        <end position="436"/>
    </location>
</feature>
<dbReference type="InterPro" id="IPR050831">
    <property type="entry name" value="CEA_cell_adhesion"/>
</dbReference>
<dbReference type="InterPro" id="IPR013783">
    <property type="entry name" value="Ig-like_fold"/>
</dbReference>
<dbReference type="InterPro" id="IPR036179">
    <property type="entry name" value="Ig-like_dom_sf"/>
</dbReference>
<keyword evidence="3" id="KW-0393">Immunoglobulin domain</keyword>
<dbReference type="PANTHER" id="PTHR44427:SF1">
    <property type="entry name" value="CARCINOEMBRYONIC ANTIGEN-RELATED CELL ADHESION MOLECULE 1"/>
    <property type="match status" value="1"/>
</dbReference>
<feature type="compositionally biased region" description="Polar residues" evidence="5">
    <location>
        <begin position="408"/>
        <end position="429"/>
    </location>
</feature>
<evidence type="ECO:0000256" key="1">
    <source>
        <dbReference type="ARBA" id="ARBA00022729"/>
    </source>
</evidence>
<protein>
    <submittedName>
        <fullName evidence="10">Carcinoembryonic antigen-related cell adhesion molecule 7-like</fullName>
    </submittedName>
</protein>
<evidence type="ECO:0000259" key="8">
    <source>
        <dbReference type="PROSITE" id="PS50835"/>
    </source>
</evidence>
<dbReference type="InterPro" id="IPR007110">
    <property type="entry name" value="Ig-like_dom"/>
</dbReference>
<dbReference type="SMART" id="SM00409">
    <property type="entry name" value="IG"/>
    <property type="match status" value="3"/>
</dbReference>
<dbReference type="Gene3D" id="2.60.40.10">
    <property type="entry name" value="Immunoglobulins"/>
    <property type="match status" value="3"/>
</dbReference>
<comment type="similarity">
    <text evidence="4">Belongs to the immunoglobulin superfamily. CEA family.</text>
</comment>
<evidence type="ECO:0000256" key="6">
    <source>
        <dbReference type="SAM" id="Phobius"/>
    </source>
</evidence>
<dbReference type="PANTHER" id="PTHR44427">
    <property type="entry name" value="CARCINOEMBRYONIC ANTIGEN-RELATED CELL ADHESION MOLECULE 19"/>
    <property type="match status" value="1"/>
</dbReference>
<dbReference type="GO" id="GO:0009986">
    <property type="term" value="C:cell surface"/>
    <property type="evidence" value="ECO:0007669"/>
    <property type="project" value="TreeGrafter"/>
</dbReference>